<evidence type="ECO:0000313" key="3">
    <source>
        <dbReference type="Proteomes" id="UP001458880"/>
    </source>
</evidence>
<name>A0AAW1MS58_POPJA</name>
<protein>
    <submittedName>
        <fullName evidence="2">Uncharacterized protein</fullName>
    </submittedName>
</protein>
<gene>
    <name evidence="2" type="ORF">QE152_g4778</name>
</gene>
<dbReference type="PANTHER" id="PTHR33964:SF9">
    <property type="match status" value="1"/>
</dbReference>
<feature type="compositionally biased region" description="Polar residues" evidence="1">
    <location>
        <begin position="277"/>
        <end position="309"/>
    </location>
</feature>
<feature type="compositionally biased region" description="Polar residues" evidence="1">
    <location>
        <begin position="249"/>
        <end position="267"/>
    </location>
</feature>
<accession>A0AAW1MS58</accession>
<dbReference type="Proteomes" id="UP001458880">
    <property type="component" value="Unassembled WGS sequence"/>
</dbReference>
<dbReference type="AlphaFoldDB" id="A0AAW1MS58"/>
<dbReference type="PANTHER" id="PTHR33964">
    <property type="entry name" value="RE45066P-RELATED"/>
    <property type="match status" value="1"/>
</dbReference>
<sequence length="415" mass="46237">MVLMGVGGIVAVIFLNIFSIARCFQYDCTRTEYNKCVRIADPLVRDMHLVFPDNLDDIDTVCRTWNRFIDCLQTYTDRCFTADQRKQFNNAVKNPIDSVHQMCVRSDYQREYLIYAPCIKSTITDSKYCSQQYNLLVQQVSQGDDISRATLCCSHDRFKKCIESETRNLCDNGRVGGPASRFSTQIVGKALSFLQDECVNYIPNSDSGDCTISLPKKDGPVIESIIPAAPSEIYPWSTIHDISSREPSTKLQPSRTTTAWLPNSDSSVPDMLGGRTRPSSYGRSSGWSDYSTQNTQPSFSTKFSETVTSPKPELGTISTWSVLNQQPSSLGTSTINDDDPNKSFTFGQNPVTDSSIKKWYPAAGSQVENEVDEPNQQGLIKPKNNAGRAVTCTVLISLALLQRIIKLGVQLLARF</sequence>
<reference evidence="2 3" key="1">
    <citation type="journal article" date="2024" name="BMC Genomics">
        <title>De novo assembly and annotation of Popillia japonica's genome with initial clues to its potential as an invasive pest.</title>
        <authorList>
            <person name="Cucini C."/>
            <person name="Boschi S."/>
            <person name="Funari R."/>
            <person name="Cardaioli E."/>
            <person name="Iannotti N."/>
            <person name="Marturano G."/>
            <person name="Paoli F."/>
            <person name="Bruttini M."/>
            <person name="Carapelli A."/>
            <person name="Frati F."/>
            <person name="Nardi F."/>
        </authorList>
    </citation>
    <scope>NUCLEOTIDE SEQUENCE [LARGE SCALE GENOMIC DNA]</scope>
    <source>
        <strain evidence="2">DMR45628</strain>
    </source>
</reference>
<evidence type="ECO:0000313" key="2">
    <source>
        <dbReference type="EMBL" id="KAK9751694.1"/>
    </source>
</evidence>
<comment type="caution">
    <text evidence="2">The sequence shown here is derived from an EMBL/GenBank/DDBJ whole genome shotgun (WGS) entry which is preliminary data.</text>
</comment>
<keyword evidence="3" id="KW-1185">Reference proteome</keyword>
<proteinExistence type="predicted"/>
<organism evidence="2 3">
    <name type="scientific">Popillia japonica</name>
    <name type="common">Japanese beetle</name>
    <dbReference type="NCBI Taxonomy" id="7064"/>
    <lineage>
        <taxon>Eukaryota</taxon>
        <taxon>Metazoa</taxon>
        <taxon>Ecdysozoa</taxon>
        <taxon>Arthropoda</taxon>
        <taxon>Hexapoda</taxon>
        <taxon>Insecta</taxon>
        <taxon>Pterygota</taxon>
        <taxon>Neoptera</taxon>
        <taxon>Endopterygota</taxon>
        <taxon>Coleoptera</taxon>
        <taxon>Polyphaga</taxon>
        <taxon>Scarabaeiformia</taxon>
        <taxon>Scarabaeidae</taxon>
        <taxon>Rutelinae</taxon>
        <taxon>Popillia</taxon>
    </lineage>
</organism>
<evidence type="ECO:0000256" key="1">
    <source>
        <dbReference type="SAM" id="MobiDB-lite"/>
    </source>
</evidence>
<feature type="region of interest" description="Disordered" evidence="1">
    <location>
        <begin position="244"/>
        <end position="310"/>
    </location>
</feature>
<dbReference type="EMBL" id="JASPKY010000026">
    <property type="protein sequence ID" value="KAK9751694.1"/>
    <property type="molecule type" value="Genomic_DNA"/>
</dbReference>